<evidence type="ECO:0000313" key="3">
    <source>
        <dbReference type="Proteomes" id="UP000062260"/>
    </source>
</evidence>
<dbReference type="InterPro" id="IPR023378">
    <property type="entry name" value="YheA/YmcA-like_dom_sf"/>
</dbReference>
<dbReference type="KEGG" id="auh:AWM75_06110"/>
<accession>A0A120IB43</accession>
<keyword evidence="3" id="KW-1185">Reference proteome</keyword>
<evidence type="ECO:0000313" key="2">
    <source>
        <dbReference type="EMBL" id="AMC00059.1"/>
    </source>
</evidence>
<evidence type="ECO:0000256" key="1">
    <source>
        <dbReference type="HAMAP-Rule" id="MF_01526"/>
    </source>
</evidence>
<dbReference type="Pfam" id="PF06133">
    <property type="entry name" value="Com_YlbF"/>
    <property type="match status" value="1"/>
</dbReference>
<dbReference type="HAMAP" id="MF_01526">
    <property type="entry name" value="UPF0342"/>
    <property type="match status" value="1"/>
</dbReference>
<name>A0A120IB43_9LACT</name>
<dbReference type="Proteomes" id="UP000062260">
    <property type="component" value="Chromosome"/>
</dbReference>
<dbReference type="EMBL" id="CP014163">
    <property type="protein sequence ID" value="AMC00059.1"/>
    <property type="molecule type" value="Genomic_DNA"/>
</dbReference>
<reference evidence="2 3" key="1">
    <citation type="journal article" date="2016" name="Genome Announc.">
        <title>Complete Genome Sequences of Aerococcus christensenii CCUG 28831T, Aerococcus sanguinicola CCUG 43001T, Aerococcus urinae CCUG 36881T, Aerococcus urinaeequi CCUG 28094T, Aerococcus urinaehominis CCUG 42038 BT, and Aerococcus viridans CCUG 4311T.</title>
        <authorList>
            <person name="Carkaci D."/>
            <person name="Dargis R."/>
            <person name="Nielsen X.C."/>
            <person name="Skovgaard O."/>
            <person name="Fuursted K."/>
            <person name="Christensen J.J."/>
        </authorList>
    </citation>
    <scope>NUCLEOTIDE SEQUENCE [LARGE SCALE GENOMIC DNA]</scope>
    <source>
        <strain evidence="2 3">CCUG42038B</strain>
    </source>
</reference>
<dbReference type="InterPro" id="IPR010368">
    <property type="entry name" value="Com_YlbF"/>
</dbReference>
<comment type="similarity">
    <text evidence="1">Belongs to the UPF0342 family.</text>
</comment>
<sequence>MANIYDTVNKLELELREHEDFKALQVAMAAVLADQDAAALYEEFRSFQLDLQMKSQLGQDMSEDDVEAAKKLQDKMTANETIQTLLESEQKVSQLLDDINRIVTRPIQEVYQAGQTN</sequence>
<proteinExistence type="inferred from homology"/>
<dbReference type="SUPFAM" id="SSF158622">
    <property type="entry name" value="YheA/YmcA-like"/>
    <property type="match status" value="1"/>
</dbReference>
<dbReference type="Gene3D" id="1.20.1500.10">
    <property type="entry name" value="YheA/YmcA-like"/>
    <property type="match status" value="1"/>
</dbReference>
<gene>
    <name evidence="2" type="ORF">AWM75_06110</name>
</gene>
<protein>
    <recommendedName>
        <fullName evidence="1">UPF0342 protein AWM75_06110</fullName>
    </recommendedName>
</protein>
<organism evidence="2 3">
    <name type="scientific">Aerococcus urinaehominis</name>
    <dbReference type="NCBI Taxonomy" id="128944"/>
    <lineage>
        <taxon>Bacteria</taxon>
        <taxon>Bacillati</taxon>
        <taxon>Bacillota</taxon>
        <taxon>Bacilli</taxon>
        <taxon>Lactobacillales</taxon>
        <taxon>Aerococcaceae</taxon>
        <taxon>Aerococcus</taxon>
    </lineage>
</organism>
<dbReference type="STRING" id="128944.AWM75_06110"/>
<dbReference type="AlphaFoldDB" id="A0A120IB43"/>
<reference evidence="3" key="2">
    <citation type="submission" date="2016-01" db="EMBL/GenBank/DDBJ databases">
        <title>Six Aerococcus type strain genome sequencing and assembly using PacBio and Illumina Hiseq.</title>
        <authorList>
            <person name="Carkaci D."/>
            <person name="Dargis R."/>
            <person name="Nielsen X.C."/>
            <person name="Skovgaard O."/>
            <person name="Fuursted K."/>
            <person name="Christensen J.J."/>
        </authorList>
    </citation>
    <scope>NUCLEOTIDE SEQUENCE [LARGE SCALE GENOMIC DNA]</scope>
    <source>
        <strain evidence="3">CCUG42038B</strain>
    </source>
</reference>